<keyword evidence="2" id="KW-1185">Reference proteome</keyword>
<reference evidence="2" key="1">
    <citation type="journal article" date="2019" name="Int. J. Syst. Evol. Microbiol.">
        <title>The Global Catalogue of Microorganisms (GCM) 10K type strain sequencing project: providing services to taxonomists for standard genome sequencing and annotation.</title>
        <authorList>
            <consortium name="The Broad Institute Genomics Platform"/>
            <consortium name="The Broad Institute Genome Sequencing Center for Infectious Disease"/>
            <person name="Wu L."/>
            <person name="Ma J."/>
        </authorList>
    </citation>
    <scope>NUCLEOTIDE SEQUENCE [LARGE SCALE GENOMIC DNA]</scope>
    <source>
        <strain evidence="2">CCM 8702</strain>
    </source>
</reference>
<gene>
    <name evidence="1" type="ORF">GCM10007362_26400</name>
</gene>
<dbReference type="EMBL" id="BMDD01000003">
    <property type="protein sequence ID" value="GGH79505.1"/>
    <property type="molecule type" value="Genomic_DNA"/>
</dbReference>
<protein>
    <submittedName>
        <fullName evidence="1">Uncharacterized protein</fullName>
    </submittedName>
</protein>
<comment type="caution">
    <text evidence="1">The sequence shown here is derived from an EMBL/GenBank/DDBJ whole genome shotgun (WGS) entry which is preliminary data.</text>
</comment>
<accession>A0ABQ1ZV93</accession>
<dbReference type="Proteomes" id="UP000605427">
    <property type="component" value="Unassembled WGS sequence"/>
</dbReference>
<organism evidence="1 2">
    <name type="scientific">Saccharibacillus endophyticus</name>
    <dbReference type="NCBI Taxonomy" id="2060666"/>
    <lineage>
        <taxon>Bacteria</taxon>
        <taxon>Bacillati</taxon>
        <taxon>Bacillota</taxon>
        <taxon>Bacilli</taxon>
        <taxon>Bacillales</taxon>
        <taxon>Paenibacillaceae</taxon>
        <taxon>Saccharibacillus</taxon>
    </lineage>
</organism>
<sequence length="126" mass="14250">MKLEAFEEHHAEALKRLRKEIEAPSEDRDVLKQLCVQVYVHARPEDALAIWTAKRLDFDAGVAIESELLIGAGLDETIEYVLEHEDLSEGSSASALLAHLKKSEPSWLTPREELLSFYRNDYGTNA</sequence>
<name>A0ABQ1ZV93_9BACL</name>
<evidence type="ECO:0000313" key="1">
    <source>
        <dbReference type="EMBL" id="GGH79505.1"/>
    </source>
</evidence>
<dbReference type="RefSeq" id="WP_172244132.1">
    <property type="nucleotide sequence ID" value="NZ_BMDD01000003.1"/>
</dbReference>
<evidence type="ECO:0000313" key="2">
    <source>
        <dbReference type="Proteomes" id="UP000605427"/>
    </source>
</evidence>
<proteinExistence type="predicted"/>